<dbReference type="OrthoDB" id="1394818at2759"/>
<name>A0A7M5WKD6_9CNID</name>
<dbReference type="AlphaFoldDB" id="A0A7M5WKD6"/>
<dbReference type="Gene3D" id="2.60.220.30">
    <property type="match status" value="1"/>
</dbReference>
<accession>A0A7M5WKD6</accession>
<protein>
    <recommendedName>
        <fullName evidence="1">ZU5 domain-containing protein</fullName>
    </recommendedName>
</protein>
<evidence type="ECO:0000313" key="3">
    <source>
        <dbReference type="Proteomes" id="UP000594262"/>
    </source>
</evidence>
<dbReference type="Proteomes" id="UP000594262">
    <property type="component" value="Unplaced"/>
</dbReference>
<sequence>GKLSIFSQRYEYAFLLTQKANLRFMKNIRENHVTNIDFMATSHQTYHHGDQQTVTLLGLMCRIYTSTILQLHNVISTNTPTLSEVIKMKIPRETGGHLRHSENIHVKFPPNAVNTNHLNASLSVIKDESLYHYDTGSNKTKLATPIICLGPCGTVFNRHVKVTLPLIEELPSKSKQCKLLIMVSQTLPGDPPRWSRLYSHYEIKQAHNGTRCITFEVPHFSVYKVLWSYVDSTLPETIKLHASSTLSGFSFKTNFEARMTDCNHSNQFALCIIGCRESGDSEMKQQYPLQVGSCKAKKIQTGKLRIRLKSELFTADQQLGEENLTKDIDFNGHDIDAQFSCVLTSATSQKVLDLEMFGKVFISQLSEDGNAENEFSFNLIKSVSSLNLVPSWYTTLFQRSPNAIWSL</sequence>
<dbReference type="Pfam" id="PF00791">
    <property type="entry name" value="ZU5"/>
    <property type="match status" value="1"/>
</dbReference>
<feature type="domain" description="ZU5" evidence="1">
    <location>
        <begin position="94"/>
        <end position="179"/>
    </location>
</feature>
<reference evidence="2" key="1">
    <citation type="submission" date="2021-01" db="UniProtKB">
        <authorList>
            <consortium name="EnsemblMetazoa"/>
        </authorList>
    </citation>
    <scope>IDENTIFICATION</scope>
</reference>
<evidence type="ECO:0000313" key="2">
    <source>
        <dbReference type="EnsemblMetazoa" id="CLYHEMP007169.1"/>
    </source>
</evidence>
<dbReference type="EnsemblMetazoa" id="CLYHEMT007169.1">
    <property type="protein sequence ID" value="CLYHEMP007169.1"/>
    <property type="gene ID" value="CLYHEMG007169"/>
</dbReference>
<dbReference type="InterPro" id="IPR000906">
    <property type="entry name" value="ZU5_dom"/>
</dbReference>
<evidence type="ECO:0000259" key="1">
    <source>
        <dbReference type="Pfam" id="PF00791"/>
    </source>
</evidence>
<proteinExistence type="predicted"/>
<keyword evidence="3" id="KW-1185">Reference proteome</keyword>
<organism evidence="2 3">
    <name type="scientific">Clytia hemisphaerica</name>
    <dbReference type="NCBI Taxonomy" id="252671"/>
    <lineage>
        <taxon>Eukaryota</taxon>
        <taxon>Metazoa</taxon>
        <taxon>Cnidaria</taxon>
        <taxon>Hydrozoa</taxon>
        <taxon>Hydroidolina</taxon>
        <taxon>Leptothecata</taxon>
        <taxon>Obeliida</taxon>
        <taxon>Clytiidae</taxon>
        <taxon>Clytia</taxon>
    </lineage>
</organism>